<gene>
    <name evidence="1" type="ORF">M9H77_08048</name>
</gene>
<accession>A0ACC0BX31</accession>
<reference evidence="2" key="1">
    <citation type="journal article" date="2023" name="Nat. Plants">
        <title>Single-cell RNA sequencing provides a high-resolution roadmap for understanding the multicellular compartmentation of specialized metabolism.</title>
        <authorList>
            <person name="Sun S."/>
            <person name="Shen X."/>
            <person name="Li Y."/>
            <person name="Li Y."/>
            <person name="Wang S."/>
            <person name="Li R."/>
            <person name="Zhang H."/>
            <person name="Shen G."/>
            <person name="Guo B."/>
            <person name="Wei J."/>
            <person name="Xu J."/>
            <person name="St-Pierre B."/>
            <person name="Chen S."/>
            <person name="Sun C."/>
        </authorList>
    </citation>
    <scope>NUCLEOTIDE SEQUENCE [LARGE SCALE GENOMIC DNA]</scope>
</reference>
<sequence>MGAQPMTTWSLMKQSLRDRFGVRNHKEQRQGVAKGKIMESSMGEKCTKANKLSQSQDLLDRKSIVSTKESEGKIKENEYLIENHESLKEEQVKEKQDQIEKCEETKEEMSLKIFDGEKREEMKESCCVTTSSLNSLSTEEVNLFTNSNNNFPACVSPSYVMSFQGYEGAANMVQVLKDWFIPKREFEEKSFHGFTIVTKKIPRFTWETCSRHLEFAHKPTILYSSFEVDYFLRFGEGQKLEHLKYIHFKNHDALATNNKKFGRRRLVFGPRGLGWGFLGFG</sequence>
<keyword evidence="2" id="KW-1185">Reference proteome</keyword>
<evidence type="ECO:0000313" key="1">
    <source>
        <dbReference type="EMBL" id="KAI5677098.1"/>
    </source>
</evidence>
<dbReference type="EMBL" id="CM044702">
    <property type="protein sequence ID" value="KAI5677098.1"/>
    <property type="molecule type" value="Genomic_DNA"/>
</dbReference>
<proteinExistence type="predicted"/>
<organism evidence="1 2">
    <name type="scientific">Catharanthus roseus</name>
    <name type="common">Madagascar periwinkle</name>
    <name type="synonym">Vinca rosea</name>
    <dbReference type="NCBI Taxonomy" id="4058"/>
    <lineage>
        <taxon>Eukaryota</taxon>
        <taxon>Viridiplantae</taxon>
        <taxon>Streptophyta</taxon>
        <taxon>Embryophyta</taxon>
        <taxon>Tracheophyta</taxon>
        <taxon>Spermatophyta</taxon>
        <taxon>Magnoliopsida</taxon>
        <taxon>eudicotyledons</taxon>
        <taxon>Gunneridae</taxon>
        <taxon>Pentapetalae</taxon>
        <taxon>asterids</taxon>
        <taxon>lamiids</taxon>
        <taxon>Gentianales</taxon>
        <taxon>Apocynaceae</taxon>
        <taxon>Rauvolfioideae</taxon>
        <taxon>Vinceae</taxon>
        <taxon>Catharanthinae</taxon>
        <taxon>Catharanthus</taxon>
    </lineage>
</organism>
<comment type="caution">
    <text evidence="1">The sequence shown here is derived from an EMBL/GenBank/DDBJ whole genome shotgun (WGS) entry which is preliminary data.</text>
</comment>
<dbReference type="Proteomes" id="UP001060085">
    <property type="component" value="Linkage Group LG02"/>
</dbReference>
<protein>
    <submittedName>
        <fullName evidence="1">Uncharacterized protein</fullName>
    </submittedName>
</protein>
<evidence type="ECO:0000313" key="2">
    <source>
        <dbReference type="Proteomes" id="UP001060085"/>
    </source>
</evidence>
<name>A0ACC0BX31_CATRO</name>